<dbReference type="Gene3D" id="2.40.30.10">
    <property type="entry name" value="Translation factors"/>
    <property type="match status" value="1"/>
</dbReference>
<dbReference type="PROSITE" id="PS51722">
    <property type="entry name" value="G_TR_2"/>
    <property type="match status" value="1"/>
</dbReference>
<dbReference type="FunFam" id="3.30.230.10:FF:000003">
    <property type="entry name" value="Elongation factor G"/>
    <property type="match status" value="1"/>
</dbReference>
<dbReference type="Pfam" id="PF14492">
    <property type="entry name" value="EFG_III"/>
    <property type="match status" value="1"/>
</dbReference>
<dbReference type="GO" id="GO:0032790">
    <property type="term" value="P:ribosome disassembly"/>
    <property type="evidence" value="ECO:0007669"/>
    <property type="project" value="TreeGrafter"/>
</dbReference>
<dbReference type="Pfam" id="PF03764">
    <property type="entry name" value="EFG_IV"/>
    <property type="match status" value="1"/>
</dbReference>
<dbReference type="SMART" id="SM00889">
    <property type="entry name" value="EFG_IV"/>
    <property type="match status" value="1"/>
</dbReference>
<dbReference type="InterPro" id="IPR041095">
    <property type="entry name" value="EFG_II"/>
</dbReference>
<dbReference type="NCBIfam" id="TIGR00231">
    <property type="entry name" value="small_GTP"/>
    <property type="match status" value="1"/>
</dbReference>
<dbReference type="Gene3D" id="3.30.70.240">
    <property type="match status" value="1"/>
</dbReference>
<dbReference type="SUPFAM" id="SSF54211">
    <property type="entry name" value="Ribosomal protein S5 domain 2-like"/>
    <property type="match status" value="1"/>
</dbReference>
<dbReference type="SUPFAM" id="SSF54980">
    <property type="entry name" value="EF-G C-terminal domain-like"/>
    <property type="match status" value="2"/>
</dbReference>
<evidence type="ECO:0000256" key="3">
    <source>
        <dbReference type="ARBA" id="ARBA00023134"/>
    </source>
</evidence>
<dbReference type="GO" id="GO:0005525">
    <property type="term" value="F:GTP binding"/>
    <property type="evidence" value="ECO:0007669"/>
    <property type="project" value="UniProtKB-KW"/>
</dbReference>
<dbReference type="PANTHER" id="PTHR43261">
    <property type="entry name" value="TRANSLATION ELONGATION FACTOR G-RELATED"/>
    <property type="match status" value="1"/>
</dbReference>
<evidence type="ECO:0000259" key="4">
    <source>
        <dbReference type="PROSITE" id="PS51722"/>
    </source>
</evidence>
<dbReference type="Gene3D" id="3.30.230.10">
    <property type="match status" value="1"/>
</dbReference>
<dbReference type="Pfam" id="PF22042">
    <property type="entry name" value="EF-G_D2"/>
    <property type="match status" value="1"/>
</dbReference>
<gene>
    <name evidence="5" type="primary">fusA</name>
    <name evidence="5" type="ORF">SCFA_50028</name>
</gene>
<keyword evidence="3" id="KW-0342">GTP-binding</keyword>
<dbReference type="NCBIfam" id="NF009379">
    <property type="entry name" value="PRK12740.1-3"/>
    <property type="match status" value="1"/>
</dbReference>
<dbReference type="NCBIfam" id="NF009381">
    <property type="entry name" value="PRK12740.1-5"/>
    <property type="match status" value="1"/>
</dbReference>
<proteinExistence type="inferred from homology"/>
<dbReference type="Pfam" id="PF00009">
    <property type="entry name" value="GTP_EFTU"/>
    <property type="match status" value="1"/>
</dbReference>
<dbReference type="CDD" id="cd03713">
    <property type="entry name" value="EFG_mtEFG_C"/>
    <property type="match status" value="1"/>
</dbReference>
<dbReference type="FunFam" id="3.30.70.240:FF:000001">
    <property type="entry name" value="Elongation factor G"/>
    <property type="match status" value="1"/>
</dbReference>
<keyword evidence="5" id="KW-0648">Protein biosynthesis</keyword>
<keyword evidence="2" id="KW-0547">Nucleotide-binding</keyword>
<dbReference type="InterPro" id="IPR035647">
    <property type="entry name" value="EFG_III/V"/>
</dbReference>
<dbReference type="PRINTS" id="PR00315">
    <property type="entry name" value="ELONGATNFCT"/>
</dbReference>
<dbReference type="SUPFAM" id="SSF52540">
    <property type="entry name" value="P-loop containing nucleoside triphosphate hydrolases"/>
    <property type="match status" value="1"/>
</dbReference>
<dbReference type="CDD" id="cd04170">
    <property type="entry name" value="EF-G_bact"/>
    <property type="match status" value="1"/>
</dbReference>
<dbReference type="GO" id="GO:0003746">
    <property type="term" value="F:translation elongation factor activity"/>
    <property type="evidence" value="ECO:0007669"/>
    <property type="project" value="UniProtKB-KW"/>
</dbReference>
<dbReference type="InterPro" id="IPR009022">
    <property type="entry name" value="EFG_III"/>
</dbReference>
<dbReference type="GO" id="GO:0003924">
    <property type="term" value="F:GTPase activity"/>
    <property type="evidence" value="ECO:0007669"/>
    <property type="project" value="InterPro"/>
</dbReference>
<dbReference type="CDD" id="cd01434">
    <property type="entry name" value="EFG_mtEFG1_IV"/>
    <property type="match status" value="1"/>
</dbReference>
<dbReference type="InterPro" id="IPR000640">
    <property type="entry name" value="EFG_V-like"/>
</dbReference>
<dbReference type="SMART" id="SM00838">
    <property type="entry name" value="EFG_C"/>
    <property type="match status" value="1"/>
</dbReference>
<dbReference type="Gene3D" id="3.40.50.300">
    <property type="entry name" value="P-loop containing nucleotide triphosphate hydrolases"/>
    <property type="match status" value="1"/>
</dbReference>
<dbReference type="NCBIfam" id="TIGR00484">
    <property type="entry name" value="EF-G"/>
    <property type="match status" value="1"/>
</dbReference>
<dbReference type="InterPro" id="IPR005517">
    <property type="entry name" value="Transl_elong_EFG/EF2_IV"/>
</dbReference>
<dbReference type="InterPro" id="IPR014721">
    <property type="entry name" value="Ribsml_uS5_D2-typ_fold_subgr"/>
</dbReference>
<dbReference type="InterPro" id="IPR047872">
    <property type="entry name" value="EFG_IV"/>
</dbReference>
<protein>
    <submittedName>
        <fullName evidence="5">Elongation factor G</fullName>
    </submittedName>
</protein>
<sequence length="694" mass="76269">MRRYRTENLRDVVILSHSGAGKTSLGEALLFNAKATTRMGKVLEGNSVLDFEPEEQKRQSSIFSALHTYKWKNVGTIIVDTPGDPNFTSEAILGLKSADNALFVIDAIDSIKPHSENLWGLAGKEGIARICFINKMDRERADFDQVLADISEVFEIKPLVLTLPIGSEEKFAGVVDILKKKAYLYEKDGSGKFSESDIPSDMKDTVEEIYGRVVEDLAEVDDALMEKYLEGGELTADELATALSSGLAQGNFLPVFAGSATLNMGVQPLMDFINSSGLSPQQRKLPELSNKAGETRQIKASEDEMFCGYVFKTMSDPYTGTLSIIRCYSGKLTPDSSVFNSSRDAKERIGTLLQLEGKNQKPLEEVGPGDIFAIAKLKETKTGDTLLGESLDFVLPSPEFPETIMSMAVNPKTKADVEKIMPAMQKLMDEDPVLAVHRDEQTGEFILSGLGQLHIEIAVDRLKRRFGVEVDLKTPKVPYKETITGSCRVQGKHKKQTGGHGQYGDCWIKVEPLERGKGFEFVNAIVGGVIPKQYIPAVEKGIVEAMQNGPLTGNPVVDVKVTLDFGSYHEVDSSEMAFKIAGSLAFKKAMEECRPILLEPIMNISVVIPEESMGDVMGDLNSRRGKIEGMNARGKYQELKAQVPLAEVLTYAPTLTSMTSGRGTYTMSFSHMEPVPYNIQEKIVAEVKAARDEK</sequence>
<dbReference type="EMBL" id="CAADRM010000114">
    <property type="protein sequence ID" value="VFU16041.1"/>
    <property type="molecule type" value="Genomic_DNA"/>
</dbReference>
<dbReference type="NCBIfam" id="NF009891">
    <property type="entry name" value="PRK13351.1-1"/>
    <property type="match status" value="1"/>
</dbReference>
<evidence type="ECO:0000256" key="2">
    <source>
        <dbReference type="ARBA" id="ARBA00022741"/>
    </source>
</evidence>
<dbReference type="InterPro" id="IPR005225">
    <property type="entry name" value="Small_GTP-bd"/>
</dbReference>
<dbReference type="InterPro" id="IPR053905">
    <property type="entry name" value="EF-G-like_DII"/>
</dbReference>
<name>A0A485M225_9ZZZZ</name>
<dbReference type="CDD" id="cd04088">
    <property type="entry name" value="EFG_mtEFG_II"/>
    <property type="match status" value="1"/>
</dbReference>
<dbReference type="InterPro" id="IPR035649">
    <property type="entry name" value="EFG_V"/>
</dbReference>
<evidence type="ECO:0000313" key="5">
    <source>
        <dbReference type="EMBL" id="VFU16041.1"/>
    </source>
</evidence>
<dbReference type="SUPFAM" id="SSF50447">
    <property type="entry name" value="Translation proteins"/>
    <property type="match status" value="1"/>
</dbReference>
<dbReference type="FunFam" id="3.30.70.870:FF:000002">
    <property type="entry name" value="Translation elongation factor 2"/>
    <property type="match status" value="1"/>
</dbReference>
<evidence type="ECO:0000256" key="1">
    <source>
        <dbReference type="ARBA" id="ARBA00005870"/>
    </source>
</evidence>
<reference evidence="5" key="1">
    <citation type="submission" date="2019-03" db="EMBL/GenBank/DDBJ databases">
        <authorList>
            <person name="Hao L."/>
        </authorList>
    </citation>
    <scope>NUCLEOTIDE SEQUENCE</scope>
</reference>
<dbReference type="AlphaFoldDB" id="A0A485M225"/>
<comment type="similarity">
    <text evidence="1">Belongs to the TRAFAC class translation factor GTPase superfamily. Classic translation factor GTPase family. EF-G/EF-2 subfamily.</text>
</comment>
<dbReference type="CDD" id="cd16262">
    <property type="entry name" value="EFG_III"/>
    <property type="match status" value="1"/>
</dbReference>
<dbReference type="InterPro" id="IPR027417">
    <property type="entry name" value="P-loop_NTPase"/>
</dbReference>
<dbReference type="InterPro" id="IPR000795">
    <property type="entry name" value="T_Tr_GTP-bd_dom"/>
</dbReference>
<organism evidence="5">
    <name type="scientific">anaerobic digester metagenome</name>
    <dbReference type="NCBI Taxonomy" id="1263854"/>
    <lineage>
        <taxon>unclassified sequences</taxon>
        <taxon>metagenomes</taxon>
        <taxon>ecological metagenomes</taxon>
    </lineage>
</organism>
<dbReference type="InterPro" id="IPR009000">
    <property type="entry name" value="Transl_B-barrel_sf"/>
</dbReference>
<feature type="domain" description="Tr-type G" evidence="4">
    <location>
        <begin position="7"/>
        <end position="281"/>
    </location>
</feature>
<dbReference type="Gene3D" id="3.30.70.870">
    <property type="entry name" value="Elongation Factor G (Translational Gtpase), domain 3"/>
    <property type="match status" value="1"/>
</dbReference>
<dbReference type="PANTHER" id="PTHR43261:SF7">
    <property type="entry name" value="ELONGATION FACTOR G-LIKE PROTEIN"/>
    <property type="match status" value="1"/>
</dbReference>
<dbReference type="InterPro" id="IPR004540">
    <property type="entry name" value="Transl_elong_EFG/EF2"/>
</dbReference>
<accession>A0A485M225</accession>
<dbReference type="InterPro" id="IPR020568">
    <property type="entry name" value="Ribosomal_Su5_D2-typ_SF"/>
</dbReference>
<dbReference type="Pfam" id="PF00679">
    <property type="entry name" value="EFG_C"/>
    <property type="match status" value="1"/>
</dbReference>
<keyword evidence="5" id="KW-0251">Elongation factor</keyword>